<proteinExistence type="predicted"/>
<evidence type="ECO:0000313" key="3">
    <source>
        <dbReference type="EMBL" id="AUX46814.1"/>
    </source>
</evidence>
<protein>
    <recommendedName>
        <fullName evidence="2">YdhG-like domain-containing protein</fullName>
    </recommendedName>
</protein>
<dbReference type="SUPFAM" id="SSF159888">
    <property type="entry name" value="YdhG-like"/>
    <property type="match status" value="2"/>
</dbReference>
<dbReference type="InterPro" id="IPR014922">
    <property type="entry name" value="YdhG-like"/>
</dbReference>
<feature type="compositionally biased region" description="Low complexity" evidence="1">
    <location>
        <begin position="162"/>
        <end position="171"/>
    </location>
</feature>
<dbReference type="Pfam" id="PF08818">
    <property type="entry name" value="DUF1801"/>
    <property type="match status" value="2"/>
</dbReference>
<accession>A0A2L0F5F4</accession>
<feature type="compositionally biased region" description="Basic and acidic residues" evidence="1">
    <location>
        <begin position="1"/>
        <end position="12"/>
    </location>
</feature>
<feature type="region of interest" description="Disordered" evidence="1">
    <location>
        <begin position="162"/>
        <end position="193"/>
    </location>
</feature>
<reference evidence="3 4" key="1">
    <citation type="submission" date="2015-09" db="EMBL/GenBank/DDBJ databases">
        <title>Sorangium comparison.</title>
        <authorList>
            <person name="Zaburannyi N."/>
            <person name="Bunk B."/>
            <person name="Overmann J."/>
            <person name="Mueller R."/>
        </authorList>
    </citation>
    <scope>NUCLEOTIDE SEQUENCE [LARGE SCALE GENOMIC DNA]</scope>
    <source>
        <strain evidence="3 4">So ce26</strain>
    </source>
</reference>
<dbReference type="Proteomes" id="UP000238348">
    <property type="component" value="Chromosome"/>
</dbReference>
<evidence type="ECO:0000256" key="1">
    <source>
        <dbReference type="SAM" id="MobiDB-lite"/>
    </source>
</evidence>
<sequence length="323" mass="35227">MKQGRPRPEPKLTAKKKPPQKKKGPVEGKALAGTSREQATGDPASRLIDQRIRDLGGWRGETLARMRALILQADPEMTEEWKWKGTPVWSHHGIVCTGEAYTKVVKLTFARGASIPDPSRLFNSSLEGNTRRAIDIHEGETVDARAFKALLKAAVAQNGAPAKKAPVKAAVSQNGSPAKKAKPGASEAKPVKLLSGGNPQIAKADGDAPVQAYIAAMPGWKRDLGKRLDAIIARSAPNVRKAVKWNSPFYGIEGQGWFLSFHVLTKYVKVTFFQGMSLRPVPPGGTERSKDARWIDIYEDDQLDEAQMARWVKQAAALPGWSP</sequence>
<feature type="domain" description="YdhG-like" evidence="2">
    <location>
        <begin position="221"/>
        <end position="315"/>
    </location>
</feature>
<name>A0A2L0F5F4_SORCE</name>
<feature type="region of interest" description="Disordered" evidence="1">
    <location>
        <begin position="1"/>
        <end position="44"/>
    </location>
</feature>
<evidence type="ECO:0000259" key="2">
    <source>
        <dbReference type="Pfam" id="PF08818"/>
    </source>
</evidence>
<evidence type="ECO:0000313" key="4">
    <source>
        <dbReference type="Proteomes" id="UP000238348"/>
    </source>
</evidence>
<dbReference type="AlphaFoldDB" id="A0A2L0F5F4"/>
<dbReference type="EMBL" id="CP012673">
    <property type="protein sequence ID" value="AUX46814.1"/>
    <property type="molecule type" value="Genomic_DNA"/>
</dbReference>
<dbReference type="Gene3D" id="3.90.1150.200">
    <property type="match status" value="2"/>
</dbReference>
<dbReference type="RefSeq" id="WP_275937376.1">
    <property type="nucleotide sequence ID" value="NZ_CP012673.1"/>
</dbReference>
<feature type="compositionally biased region" description="Basic residues" evidence="1">
    <location>
        <begin position="13"/>
        <end position="23"/>
    </location>
</feature>
<feature type="domain" description="YdhG-like" evidence="2">
    <location>
        <begin position="59"/>
        <end position="155"/>
    </location>
</feature>
<gene>
    <name evidence="3" type="ORF">SOCE26_083230</name>
</gene>
<organism evidence="3 4">
    <name type="scientific">Sorangium cellulosum</name>
    <name type="common">Polyangium cellulosum</name>
    <dbReference type="NCBI Taxonomy" id="56"/>
    <lineage>
        <taxon>Bacteria</taxon>
        <taxon>Pseudomonadati</taxon>
        <taxon>Myxococcota</taxon>
        <taxon>Polyangia</taxon>
        <taxon>Polyangiales</taxon>
        <taxon>Polyangiaceae</taxon>
        <taxon>Sorangium</taxon>
    </lineage>
</organism>